<sequence length="184" mass="21404">MWHTLEPGVPAYLERHVMPPDEQWIPYIEAWEPMYILGHGNACRVHYENGGRAYFGLTSKSLLQRVAKYHAIDLNGLRQHFYAATRRSQTPPLPVASRGLVFFAFKARSYQDRRWRNDGAMGYVANERIQRWEAVPGVGRPRIRVTLQSGAEFEALMRAGHFQAAIDTAEYFQFYLIKRRIQPH</sequence>
<dbReference type="EMBL" id="FPBV01000005">
    <property type="protein sequence ID" value="SFU65971.1"/>
    <property type="molecule type" value="Genomic_DNA"/>
</dbReference>
<evidence type="ECO:0000313" key="2">
    <source>
        <dbReference type="Proteomes" id="UP000183508"/>
    </source>
</evidence>
<dbReference type="AlphaFoldDB" id="A0A1I7HZB2"/>
<accession>A0A1I7HZB2</accession>
<keyword evidence="2" id="KW-1185">Reference proteome</keyword>
<protein>
    <submittedName>
        <fullName evidence="1">Uncharacterized protein</fullName>
    </submittedName>
</protein>
<name>A0A1I7HZB2_9BACL</name>
<dbReference type="Proteomes" id="UP000183508">
    <property type="component" value="Unassembled WGS sequence"/>
</dbReference>
<gene>
    <name evidence="1" type="ORF">SAMN05421543_105187</name>
</gene>
<proteinExistence type="predicted"/>
<reference evidence="2" key="1">
    <citation type="submission" date="2016-10" db="EMBL/GenBank/DDBJ databases">
        <authorList>
            <person name="Varghese N."/>
        </authorList>
    </citation>
    <scope>NUCLEOTIDE SEQUENCE [LARGE SCALE GENOMIC DNA]</scope>
    <source>
        <strain evidence="2">DSM 17980</strain>
    </source>
</reference>
<evidence type="ECO:0000313" key="1">
    <source>
        <dbReference type="EMBL" id="SFU65971.1"/>
    </source>
</evidence>
<dbReference type="OrthoDB" id="2374274at2"/>
<organism evidence="1 2">
    <name type="scientific">Alicyclobacillus macrosporangiidus</name>
    <dbReference type="NCBI Taxonomy" id="392015"/>
    <lineage>
        <taxon>Bacteria</taxon>
        <taxon>Bacillati</taxon>
        <taxon>Bacillota</taxon>
        <taxon>Bacilli</taxon>
        <taxon>Bacillales</taxon>
        <taxon>Alicyclobacillaceae</taxon>
        <taxon>Alicyclobacillus</taxon>
    </lineage>
</organism>
<dbReference type="RefSeq" id="WP_074950757.1">
    <property type="nucleotide sequence ID" value="NZ_FPBV01000005.1"/>
</dbReference>